<evidence type="ECO:0000313" key="2">
    <source>
        <dbReference type="Proteomes" id="UP000765509"/>
    </source>
</evidence>
<dbReference type="EMBL" id="AVOT02001747">
    <property type="protein sequence ID" value="MBW0468021.1"/>
    <property type="molecule type" value="Genomic_DNA"/>
</dbReference>
<comment type="caution">
    <text evidence="1">The sequence shown here is derived from an EMBL/GenBank/DDBJ whole genome shotgun (WGS) entry which is preliminary data.</text>
</comment>
<accession>A0A9Q3BNG2</accession>
<gene>
    <name evidence="1" type="ORF">O181_007736</name>
</gene>
<reference evidence="1" key="1">
    <citation type="submission" date="2021-03" db="EMBL/GenBank/DDBJ databases">
        <title>Draft genome sequence of rust myrtle Austropuccinia psidii MF-1, a brazilian biotype.</title>
        <authorList>
            <person name="Quecine M.C."/>
            <person name="Pachon D.M.R."/>
            <person name="Bonatelli M.L."/>
            <person name="Correr F.H."/>
            <person name="Franceschini L.M."/>
            <person name="Leite T.F."/>
            <person name="Margarido G.R.A."/>
            <person name="Almeida C.A."/>
            <person name="Ferrarezi J.A."/>
            <person name="Labate C.A."/>
        </authorList>
    </citation>
    <scope>NUCLEOTIDE SEQUENCE</scope>
    <source>
        <strain evidence="1">MF-1</strain>
    </source>
</reference>
<protein>
    <submittedName>
        <fullName evidence="1">Uncharacterized protein</fullName>
    </submittedName>
</protein>
<evidence type="ECO:0000313" key="1">
    <source>
        <dbReference type="EMBL" id="MBW0468021.1"/>
    </source>
</evidence>
<dbReference type="AlphaFoldDB" id="A0A9Q3BNG2"/>
<dbReference type="Proteomes" id="UP000765509">
    <property type="component" value="Unassembled WGS sequence"/>
</dbReference>
<keyword evidence="2" id="KW-1185">Reference proteome</keyword>
<organism evidence="1 2">
    <name type="scientific">Austropuccinia psidii MF-1</name>
    <dbReference type="NCBI Taxonomy" id="1389203"/>
    <lineage>
        <taxon>Eukaryota</taxon>
        <taxon>Fungi</taxon>
        <taxon>Dikarya</taxon>
        <taxon>Basidiomycota</taxon>
        <taxon>Pucciniomycotina</taxon>
        <taxon>Pucciniomycetes</taxon>
        <taxon>Pucciniales</taxon>
        <taxon>Sphaerophragmiaceae</taxon>
        <taxon>Austropuccinia</taxon>
    </lineage>
</organism>
<sequence>MDLQVPRGFQSSTQELPFNFWEVRFLMVLDPLNGAGHVGEVWYMGHFIGPMDPLKLHNIWAQRVILVLGDSNIPHGPWITVESPWPMACGP</sequence>
<proteinExistence type="predicted"/>
<name>A0A9Q3BNG2_9BASI</name>